<gene>
    <name evidence="1" type="ORF">GCM10023149_20010</name>
</gene>
<dbReference type="RefSeq" id="WP_345210915.1">
    <property type="nucleotide sequence ID" value="NZ_BAABFT010000004.1"/>
</dbReference>
<evidence type="ECO:0000313" key="2">
    <source>
        <dbReference type="Proteomes" id="UP001500582"/>
    </source>
</evidence>
<proteinExistence type="predicted"/>
<keyword evidence="2" id="KW-1185">Reference proteome</keyword>
<name>A0ABP8GAJ2_9SPHI</name>
<dbReference type="EMBL" id="BAABFT010000004">
    <property type="protein sequence ID" value="GAA4320634.1"/>
    <property type="molecule type" value="Genomic_DNA"/>
</dbReference>
<sequence>MENKETRSTPNIPHNIRSPHGDDTILNFYNGHFDCVYIILHPFYKNISTVEKLSWAEFLLLSGLENINRLDIALRSSIGGLVKIHHNESDLAKLQNTADLNNIMLPEEGNFSSLLIDDMLKTLLSLGHEWLYIGDEFGFERRIVYIRDIIGDHSDVNLHHESWYTTKGEVLYATHWDSHYTLLCSDRRTIERILEDYPFEGFFCDNRTKIYWSVSG</sequence>
<dbReference type="InterPro" id="IPR024250">
    <property type="entry name" value="DUF2711"/>
</dbReference>
<dbReference type="Pfam" id="PF10924">
    <property type="entry name" value="DUF2711"/>
    <property type="match status" value="1"/>
</dbReference>
<evidence type="ECO:0000313" key="1">
    <source>
        <dbReference type="EMBL" id="GAA4320634.1"/>
    </source>
</evidence>
<dbReference type="Proteomes" id="UP001500582">
    <property type="component" value="Unassembled WGS sequence"/>
</dbReference>
<comment type="caution">
    <text evidence="1">The sequence shown here is derived from an EMBL/GenBank/DDBJ whole genome shotgun (WGS) entry which is preliminary data.</text>
</comment>
<accession>A0ABP8GAJ2</accession>
<evidence type="ECO:0008006" key="3">
    <source>
        <dbReference type="Google" id="ProtNLM"/>
    </source>
</evidence>
<organism evidence="1 2">
    <name type="scientific">Mucilaginibacter gynuensis</name>
    <dbReference type="NCBI Taxonomy" id="1302236"/>
    <lineage>
        <taxon>Bacteria</taxon>
        <taxon>Pseudomonadati</taxon>
        <taxon>Bacteroidota</taxon>
        <taxon>Sphingobacteriia</taxon>
        <taxon>Sphingobacteriales</taxon>
        <taxon>Sphingobacteriaceae</taxon>
        <taxon>Mucilaginibacter</taxon>
    </lineage>
</organism>
<reference evidence="2" key="1">
    <citation type="journal article" date="2019" name="Int. J. Syst. Evol. Microbiol.">
        <title>The Global Catalogue of Microorganisms (GCM) 10K type strain sequencing project: providing services to taxonomists for standard genome sequencing and annotation.</title>
        <authorList>
            <consortium name="The Broad Institute Genomics Platform"/>
            <consortium name="The Broad Institute Genome Sequencing Center for Infectious Disease"/>
            <person name="Wu L."/>
            <person name="Ma J."/>
        </authorList>
    </citation>
    <scope>NUCLEOTIDE SEQUENCE [LARGE SCALE GENOMIC DNA]</scope>
    <source>
        <strain evidence="2">JCM 17705</strain>
    </source>
</reference>
<protein>
    <recommendedName>
        <fullName evidence="3">DUF2711 family protein</fullName>
    </recommendedName>
</protein>